<keyword evidence="2" id="KW-1185">Reference proteome</keyword>
<organism evidence="1 2">
    <name type="scientific">Avena sativa</name>
    <name type="common">Oat</name>
    <dbReference type="NCBI Taxonomy" id="4498"/>
    <lineage>
        <taxon>Eukaryota</taxon>
        <taxon>Viridiplantae</taxon>
        <taxon>Streptophyta</taxon>
        <taxon>Embryophyta</taxon>
        <taxon>Tracheophyta</taxon>
        <taxon>Spermatophyta</taxon>
        <taxon>Magnoliopsida</taxon>
        <taxon>Liliopsida</taxon>
        <taxon>Poales</taxon>
        <taxon>Poaceae</taxon>
        <taxon>BOP clade</taxon>
        <taxon>Pooideae</taxon>
        <taxon>Poodae</taxon>
        <taxon>Poeae</taxon>
        <taxon>Poeae Chloroplast Group 1 (Aveneae type)</taxon>
        <taxon>Aveninae</taxon>
        <taxon>Avena</taxon>
    </lineage>
</organism>
<protein>
    <submittedName>
        <fullName evidence="1">Uncharacterized protein</fullName>
    </submittedName>
</protein>
<evidence type="ECO:0000313" key="1">
    <source>
        <dbReference type="EnsemblPlants" id="AVESA.00010b.r2.4DG0775330.2.CDS"/>
    </source>
</evidence>
<proteinExistence type="predicted"/>
<sequence length="339" mass="38761">MLSDDIVLSGHCYLTEEQEVKIQALVSKMRPEIPVLVAMMKKTNVKQYGNLVIRKDYALKYFPCEDTKIILQVPRRSKHWQCSLYIRPGGRCNLYMGKFVRENRVQEGDVCIFQPISKVNARGLTLMVHVLQKLSIGHSPGGRTATVSNHKRTSTKIASTSSVKEEPDTNGEEVSSSGYEDHGSSDNSEGTSEPPFMLADTTRLTQAQTKKVLEKVSTIESERRIYVAVMNKSNVRRHHSPYLSLGVRYVSRYLKQKYAAGHRENRSGITLVLQREGESRTWDMELRHWSDGTVISKGWPSFARTNNLREDDLCLFKVMENEEPLKMMVYIIRREKCLA</sequence>
<reference evidence="1" key="2">
    <citation type="submission" date="2025-09" db="UniProtKB">
        <authorList>
            <consortium name="EnsemblPlants"/>
        </authorList>
    </citation>
    <scope>IDENTIFICATION</scope>
</reference>
<accession>A0ACD5XD76</accession>
<name>A0ACD5XD76_AVESA</name>
<dbReference type="Proteomes" id="UP001732700">
    <property type="component" value="Chromosome 4D"/>
</dbReference>
<dbReference type="EnsemblPlants" id="AVESA.00010b.r2.4DG0775330.2">
    <property type="protein sequence ID" value="AVESA.00010b.r2.4DG0775330.2.CDS"/>
    <property type="gene ID" value="AVESA.00010b.r2.4DG0775330"/>
</dbReference>
<evidence type="ECO:0000313" key="2">
    <source>
        <dbReference type="Proteomes" id="UP001732700"/>
    </source>
</evidence>
<reference evidence="1" key="1">
    <citation type="submission" date="2021-05" db="EMBL/GenBank/DDBJ databases">
        <authorList>
            <person name="Scholz U."/>
            <person name="Mascher M."/>
            <person name="Fiebig A."/>
        </authorList>
    </citation>
    <scope>NUCLEOTIDE SEQUENCE [LARGE SCALE GENOMIC DNA]</scope>
</reference>